<dbReference type="Pfam" id="PF09664">
    <property type="entry name" value="DUF2399"/>
    <property type="match status" value="1"/>
</dbReference>
<dbReference type="Pfam" id="PF11796">
    <property type="entry name" value="DUF3323"/>
    <property type="match status" value="1"/>
</dbReference>
<accession>A0ABN3GXF2</accession>
<proteinExistence type="predicted"/>
<keyword evidence="4" id="KW-1185">Reference proteome</keyword>
<evidence type="ECO:0000259" key="2">
    <source>
        <dbReference type="Pfam" id="PF11796"/>
    </source>
</evidence>
<dbReference type="RefSeq" id="WP_344137331.1">
    <property type="nucleotide sequence ID" value="NZ_BAAARA010000023.1"/>
</dbReference>
<name>A0ABN3GXF2_9PSEU</name>
<evidence type="ECO:0000313" key="4">
    <source>
        <dbReference type="Proteomes" id="UP001501218"/>
    </source>
</evidence>
<gene>
    <name evidence="3" type="ORF">GCM10009854_47580</name>
</gene>
<evidence type="ECO:0000259" key="1">
    <source>
        <dbReference type="Pfam" id="PF09664"/>
    </source>
</evidence>
<comment type="caution">
    <text evidence="3">The sequence shown here is derived from an EMBL/GenBank/DDBJ whole genome shotgun (WGS) entry which is preliminary data.</text>
</comment>
<dbReference type="NCBIfam" id="TIGR02679">
    <property type="entry name" value="TIGR02679 family protein"/>
    <property type="match status" value="1"/>
</dbReference>
<organism evidence="3 4">
    <name type="scientific">Saccharopolyspora halophila</name>
    <dbReference type="NCBI Taxonomy" id="405551"/>
    <lineage>
        <taxon>Bacteria</taxon>
        <taxon>Bacillati</taxon>
        <taxon>Actinomycetota</taxon>
        <taxon>Actinomycetes</taxon>
        <taxon>Pseudonocardiales</taxon>
        <taxon>Pseudonocardiaceae</taxon>
        <taxon>Saccharopolyspora</taxon>
    </lineage>
</organism>
<dbReference type="InterPro" id="IPR024465">
    <property type="entry name" value="DUF2399"/>
</dbReference>
<dbReference type="InterPro" id="IPR024466">
    <property type="entry name" value="CHP02679_N"/>
</dbReference>
<protein>
    <recommendedName>
        <fullName evidence="5">TIGR02679 family protein</fullName>
    </recommendedName>
</protein>
<evidence type="ECO:0000313" key="3">
    <source>
        <dbReference type="EMBL" id="GAA2362405.1"/>
    </source>
</evidence>
<evidence type="ECO:0008006" key="5">
    <source>
        <dbReference type="Google" id="ProtNLM"/>
    </source>
</evidence>
<sequence length="418" mass="44342">MSLPAALRATELRRLWEAAHERLSSGRAVARIRVGPMAEAERAAVADLLGMERTPGEYCTVSLSKLDAVLAEAGTDVSAVVTEIVGPVGDRAGERSRAASERAALWEWLSDHPEVQRQPALQSWAEQVRRAGVLDGSVTRTREVLADALAVLARLPAEGQPLATIADEVTGDPHALDDGTRLGAVVLRAMSSVFNVDLPGSAEERRLLWQRAGVADDELSSVVLAAGVRLSGAGVVASLTTACADAGQAVALTLAQLRASELGAVPTEVWVVENPSIVAMATHRFGLRCPPLVCTSGWPNTAVMLLLRRLAEGGARLHYHGDFDGEGLRIAAYVMEKVGATPWRMSTRDYLDACHSNSPEPGRVTQVPWDALLADTVRSEQRTVSEEQVAGVLLNDLAESAPGSLSGGFEQGKFDEAG</sequence>
<reference evidence="3 4" key="1">
    <citation type="journal article" date="2019" name="Int. J. Syst. Evol. Microbiol.">
        <title>The Global Catalogue of Microorganisms (GCM) 10K type strain sequencing project: providing services to taxonomists for standard genome sequencing and annotation.</title>
        <authorList>
            <consortium name="The Broad Institute Genomics Platform"/>
            <consortium name="The Broad Institute Genome Sequencing Center for Infectious Disease"/>
            <person name="Wu L."/>
            <person name="Ma J."/>
        </authorList>
    </citation>
    <scope>NUCLEOTIDE SEQUENCE [LARGE SCALE GENOMIC DNA]</scope>
    <source>
        <strain evidence="3 4">JCM 16221</strain>
    </source>
</reference>
<dbReference type="Proteomes" id="UP001501218">
    <property type="component" value="Unassembled WGS sequence"/>
</dbReference>
<dbReference type="EMBL" id="BAAARA010000023">
    <property type="protein sequence ID" value="GAA2362405.1"/>
    <property type="molecule type" value="Genomic_DNA"/>
</dbReference>
<dbReference type="InterPro" id="IPR013495">
    <property type="entry name" value="CHP02679"/>
</dbReference>
<feature type="domain" description="DUF2399" evidence="1">
    <location>
        <begin position="251"/>
        <end position="397"/>
    </location>
</feature>
<feature type="domain" description="Conserved hypothetical protein CHP02679 N terminus" evidence="2">
    <location>
        <begin position="30"/>
        <end position="229"/>
    </location>
</feature>